<dbReference type="AlphaFoldDB" id="A0A388T7A2"/>
<organism evidence="1 2">
    <name type="scientific">Termititenax aidoneus</name>
    <dbReference type="NCBI Taxonomy" id="2218524"/>
    <lineage>
        <taxon>Bacteria</taxon>
        <taxon>Bacillati</taxon>
        <taxon>Candidatus Margulisiibacteriota</taxon>
        <taxon>Candidatus Termititenacia</taxon>
        <taxon>Candidatus Termititenacales</taxon>
        <taxon>Candidatus Termititenacaceae</taxon>
        <taxon>Candidatus Termititenax</taxon>
    </lineage>
</organism>
<sequence>MFKKLAVIGLAVSMFLLTGCGVNVKQEGNKIYTDLDKDRVYEFTTAALQTKGYTLTSEEDYKVSAVPEESAVLNSIDTDSKSVQAVVSDGADDQTVVTVLALLNGNIDEEESTRIAKAAVADIIAELDKYGKFNSVVEVDYTYPIATVARVSAFIREYLTANDINIGNNSATVFEISENSPNNEFNEPLFGAITIEANETGRVIVDLKAEINGNYDINGNQKYLDDFAAKLLAYLDTYPVVEKGTRQVYRFIDFSKAYANARSAVAGSGFTVKNEDKANFIFSAAKDKLNLLVSFTKINTAIGVNLEAFIEGSANETKEALSDKVSEELFKLTQAIAAYQTILTSEKVFISQGQREVLASIRNALAAAGYTYTFNSEEVTFTAADKVNPNKGHFLVVNNLGADGIVVQINTSYNTRAANAEATVRAENDKLLRLLNRDDNLK</sequence>
<name>A0A388T7A2_TERA1</name>
<comment type="caution">
    <text evidence="1">The sequence shown here is derived from an EMBL/GenBank/DDBJ whole genome shotgun (WGS) entry which is preliminary data.</text>
</comment>
<dbReference type="PROSITE" id="PS51257">
    <property type="entry name" value="PROKAR_LIPOPROTEIN"/>
    <property type="match status" value="1"/>
</dbReference>
<keyword evidence="2" id="KW-1185">Reference proteome</keyword>
<proteinExistence type="predicted"/>
<dbReference type="EMBL" id="BGZN01000001">
    <property type="protein sequence ID" value="GBR72563.1"/>
    <property type="molecule type" value="Genomic_DNA"/>
</dbReference>
<evidence type="ECO:0000313" key="1">
    <source>
        <dbReference type="EMBL" id="GBR72563.1"/>
    </source>
</evidence>
<dbReference type="Proteomes" id="UP000269352">
    <property type="component" value="Unassembled WGS sequence"/>
</dbReference>
<evidence type="ECO:0008006" key="3">
    <source>
        <dbReference type="Google" id="ProtNLM"/>
    </source>
</evidence>
<evidence type="ECO:0000313" key="2">
    <source>
        <dbReference type="Proteomes" id="UP000269352"/>
    </source>
</evidence>
<protein>
    <recommendedName>
        <fullName evidence="3">Lipoprotein</fullName>
    </recommendedName>
</protein>
<accession>A0A388T7A2</accession>
<reference evidence="1 2" key="1">
    <citation type="journal article" date="2019" name="ISME J.">
        <title>Genome analyses of uncultured TG2/ZB3 bacteria in 'Margulisbacteria' specifically attached to ectosymbiotic spirochetes of protists in the termite gut.</title>
        <authorList>
            <person name="Utami Y.D."/>
            <person name="Kuwahara H."/>
            <person name="Igai K."/>
            <person name="Murakami T."/>
            <person name="Sugaya K."/>
            <person name="Morikawa T."/>
            <person name="Nagura Y."/>
            <person name="Yuki M."/>
            <person name="Deevong P."/>
            <person name="Inoue T."/>
            <person name="Kihara K."/>
            <person name="Lo N."/>
            <person name="Yamada A."/>
            <person name="Ohkuma M."/>
            <person name="Hongoh Y."/>
        </authorList>
    </citation>
    <scope>NUCLEOTIDE SEQUENCE [LARGE SCALE GENOMIC DNA]</scope>
    <source>
        <strain evidence="1">NkOx7-01</strain>
    </source>
</reference>
<gene>
    <name evidence="1" type="ORF">NO1_0073</name>
</gene>